<comment type="caution">
    <text evidence="1">The sequence shown here is derived from an EMBL/GenBank/DDBJ whole genome shotgun (WGS) entry which is preliminary data.</text>
</comment>
<sequence length="129" mass="14551">MLTPLTQTAIAVLYDIYTGDHPYRTTHSPVAPSCLIDLLARLETGGLIRRKNLPGTNLPAGDPLSSYELARPYSSISLLDVLETLGEHLNCNYPTREEMYYRYRSAAHRLGVINQMTRLYLSEIKLPDL</sequence>
<dbReference type="EMBL" id="QSKV01000002">
    <property type="protein sequence ID" value="RHE94551.1"/>
    <property type="molecule type" value="Genomic_DNA"/>
</dbReference>
<evidence type="ECO:0000313" key="1">
    <source>
        <dbReference type="EMBL" id="RHE94551.1"/>
    </source>
</evidence>
<dbReference type="RefSeq" id="WP_118221013.1">
    <property type="nucleotide sequence ID" value="NZ_JADMTM010000016.1"/>
</dbReference>
<dbReference type="Proteomes" id="UP000285650">
    <property type="component" value="Unassembled WGS sequence"/>
</dbReference>
<proteinExistence type="predicted"/>
<name>A0A414LIQ7_9BACE</name>
<protein>
    <submittedName>
        <fullName evidence="1">Uncharacterized protein</fullName>
    </submittedName>
</protein>
<reference evidence="1 2" key="1">
    <citation type="submission" date="2018-08" db="EMBL/GenBank/DDBJ databases">
        <title>A genome reference for cultivated species of the human gut microbiota.</title>
        <authorList>
            <person name="Zou Y."/>
            <person name="Xue W."/>
            <person name="Luo G."/>
        </authorList>
    </citation>
    <scope>NUCLEOTIDE SEQUENCE [LARGE SCALE GENOMIC DNA]</scope>
    <source>
        <strain evidence="1 2">AM27-17</strain>
    </source>
</reference>
<accession>A0A414LIQ7</accession>
<organism evidence="1 2">
    <name type="scientific">Bacteroides intestinalis</name>
    <dbReference type="NCBI Taxonomy" id="329854"/>
    <lineage>
        <taxon>Bacteria</taxon>
        <taxon>Pseudomonadati</taxon>
        <taxon>Bacteroidota</taxon>
        <taxon>Bacteroidia</taxon>
        <taxon>Bacteroidales</taxon>
        <taxon>Bacteroidaceae</taxon>
        <taxon>Bacteroides</taxon>
    </lineage>
</organism>
<gene>
    <name evidence="1" type="ORF">DW712_04570</name>
</gene>
<dbReference type="AlphaFoldDB" id="A0A414LIQ7"/>
<evidence type="ECO:0000313" key="2">
    <source>
        <dbReference type="Proteomes" id="UP000285650"/>
    </source>
</evidence>